<name>A0AAV7Q2B3_PLEWA</name>
<sequence length="77" mass="8713">MTAPEEVLEGATWETAPDQKRILTSMQQNLTRTDGKIDALTYRIDRKLDRLDGHAECLDQLERRVSEADAHSTVETA</sequence>
<dbReference type="Proteomes" id="UP001066276">
    <property type="component" value="Chromosome 6"/>
</dbReference>
<comment type="caution">
    <text evidence="1">The sequence shown here is derived from an EMBL/GenBank/DDBJ whole genome shotgun (WGS) entry which is preliminary data.</text>
</comment>
<dbReference type="AlphaFoldDB" id="A0AAV7Q2B3"/>
<keyword evidence="2" id="KW-1185">Reference proteome</keyword>
<evidence type="ECO:0000313" key="2">
    <source>
        <dbReference type="Proteomes" id="UP001066276"/>
    </source>
</evidence>
<accession>A0AAV7Q2B3</accession>
<reference evidence="1" key="1">
    <citation type="journal article" date="2022" name="bioRxiv">
        <title>Sequencing and chromosome-scale assembly of the giantPleurodeles waltlgenome.</title>
        <authorList>
            <person name="Brown T."/>
            <person name="Elewa A."/>
            <person name="Iarovenko S."/>
            <person name="Subramanian E."/>
            <person name="Araus A.J."/>
            <person name="Petzold A."/>
            <person name="Susuki M."/>
            <person name="Suzuki K.-i.T."/>
            <person name="Hayashi T."/>
            <person name="Toyoda A."/>
            <person name="Oliveira C."/>
            <person name="Osipova E."/>
            <person name="Leigh N.D."/>
            <person name="Simon A."/>
            <person name="Yun M.H."/>
        </authorList>
    </citation>
    <scope>NUCLEOTIDE SEQUENCE</scope>
    <source>
        <strain evidence="1">20211129_DDA</strain>
        <tissue evidence="1">Liver</tissue>
    </source>
</reference>
<dbReference type="EMBL" id="JANPWB010000010">
    <property type="protein sequence ID" value="KAJ1134384.1"/>
    <property type="molecule type" value="Genomic_DNA"/>
</dbReference>
<organism evidence="1 2">
    <name type="scientific">Pleurodeles waltl</name>
    <name type="common">Iberian ribbed newt</name>
    <dbReference type="NCBI Taxonomy" id="8319"/>
    <lineage>
        <taxon>Eukaryota</taxon>
        <taxon>Metazoa</taxon>
        <taxon>Chordata</taxon>
        <taxon>Craniata</taxon>
        <taxon>Vertebrata</taxon>
        <taxon>Euteleostomi</taxon>
        <taxon>Amphibia</taxon>
        <taxon>Batrachia</taxon>
        <taxon>Caudata</taxon>
        <taxon>Salamandroidea</taxon>
        <taxon>Salamandridae</taxon>
        <taxon>Pleurodelinae</taxon>
        <taxon>Pleurodeles</taxon>
    </lineage>
</organism>
<protein>
    <submittedName>
        <fullName evidence="1">Uncharacterized protein</fullName>
    </submittedName>
</protein>
<gene>
    <name evidence="1" type="ORF">NDU88_000836</name>
</gene>
<proteinExistence type="predicted"/>
<evidence type="ECO:0000313" key="1">
    <source>
        <dbReference type="EMBL" id="KAJ1134384.1"/>
    </source>
</evidence>